<keyword evidence="1 4" id="KW-0349">Heme</keyword>
<dbReference type="SUPFAM" id="SSF46626">
    <property type="entry name" value="Cytochrome c"/>
    <property type="match status" value="1"/>
</dbReference>
<evidence type="ECO:0000256" key="1">
    <source>
        <dbReference type="ARBA" id="ARBA00022617"/>
    </source>
</evidence>
<comment type="caution">
    <text evidence="6">The sequence shown here is derived from an EMBL/GenBank/DDBJ whole genome shotgun (WGS) entry which is preliminary data.</text>
</comment>
<dbReference type="AlphaFoldDB" id="A0A927D914"/>
<feature type="domain" description="Cytochrome c" evidence="5">
    <location>
        <begin position="33"/>
        <end position="141"/>
    </location>
</feature>
<organism evidence="6 7">
    <name type="scientific">Sulfitobacter aestuariivivens</name>
    <dbReference type="NCBI Taxonomy" id="2766981"/>
    <lineage>
        <taxon>Bacteria</taxon>
        <taxon>Pseudomonadati</taxon>
        <taxon>Pseudomonadota</taxon>
        <taxon>Alphaproteobacteria</taxon>
        <taxon>Rhodobacterales</taxon>
        <taxon>Roseobacteraceae</taxon>
        <taxon>Sulfitobacter</taxon>
    </lineage>
</organism>
<dbReference type="PROSITE" id="PS51257">
    <property type="entry name" value="PROKAR_LIPOPROTEIN"/>
    <property type="match status" value="1"/>
</dbReference>
<keyword evidence="7" id="KW-1185">Reference proteome</keyword>
<dbReference type="GO" id="GO:0046872">
    <property type="term" value="F:metal ion binding"/>
    <property type="evidence" value="ECO:0007669"/>
    <property type="project" value="UniProtKB-KW"/>
</dbReference>
<evidence type="ECO:0000313" key="7">
    <source>
        <dbReference type="Proteomes" id="UP000635142"/>
    </source>
</evidence>
<keyword evidence="2 4" id="KW-0479">Metal-binding</keyword>
<evidence type="ECO:0000313" key="6">
    <source>
        <dbReference type="EMBL" id="MBD3665427.1"/>
    </source>
</evidence>
<evidence type="ECO:0000256" key="2">
    <source>
        <dbReference type="ARBA" id="ARBA00022723"/>
    </source>
</evidence>
<dbReference type="EMBL" id="JACTAG010000002">
    <property type="protein sequence ID" value="MBD3665427.1"/>
    <property type="molecule type" value="Genomic_DNA"/>
</dbReference>
<proteinExistence type="predicted"/>
<sequence length="142" mass="14948">MQFRTAISMSMGAALLTACTLDTNLPQDTFANEAVERGQIVYAKECSQCHGAAGEGAGPASLGLGVVPPELVGLSAGNAGIFPRTYVRQYVLGLTEENDLAGPMPDFARVGLHHVHPKGGADGEVLETDFESLLDYLEAIQE</sequence>
<evidence type="ECO:0000256" key="3">
    <source>
        <dbReference type="ARBA" id="ARBA00023004"/>
    </source>
</evidence>
<dbReference type="GO" id="GO:0009055">
    <property type="term" value="F:electron transfer activity"/>
    <property type="evidence" value="ECO:0007669"/>
    <property type="project" value="InterPro"/>
</dbReference>
<dbReference type="GO" id="GO:0020037">
    <property type="term" value="F:heme binding"/>
    <property type="evidence" value="ECO:0007669"/>
    <property type="project" value="InterPro"/>
</dbReference>
<dbReference type="InterPro" id="IPR036909">
    <property type="entry name" value="Cyt_c-like_dom_sf"/>
</dbReference>
<dbReference type="Pfam" id="PF00034">
    <property type="entry name" value="Cytochrom_C"/>
    <property type="match status" value="1"/>
</dbReference>
<evidence type="ECO:0000259" key="5">
    <source>
        <dbReference type="PROSITE" id="PS51007"/>
    </source>
</evidence>
<dbReference type="Gene3D" id="1.10.760.10">
    <property type="entry name" value="Cytochrome c-like domain"/>
    <property type="match status" value="1"/>
</dbReference>
<gene>
    <name evidence="6" type="ORF">H9Q16_15950</name>
</gene>
<reference evidence="6" key="1">
    <citation type="submission" date="2020-08" db="EMBL/GenBank/DDBJ databases">
        <title>Sulfitobacter aestuariivivens sp. nov., isolated from a tidal flat.</title>
        <authorList>
            <person name="Park S."/>
            <person name="Yoon J.-H."/>
        </authorList>
    </citation>
    <scope>NUCLEOTIDE SEQUENCE</scope>
    <source>
        <strain evidence="6">TSTF-M16</strain>
    </source>
</reference>
<keyword evidence="3 4" id="KW-0408">Iron</keyword>
<dbReference type="PROSITE" id="PS51007">
    <property type="entry name" value="CYTC"/>
    <property type="match status" value="1"/>
</dbReference>
<dbReference type="RefSeq" id="WP_191076402.1">
    <property type="nucleotide sequence ID" value="NZ_JACTAG010000002.1"/>
</dbReference>
<dbReference type="Proteomes" id="UP000635142">
    <property type="component" value="Unassembled WGS sequence"/>
</dbReference>
<dbReference type="InterPro" id="IPR009056">
    <property type="entry name" value="Cyt_c-like_dom"/>
</dbReference>
<name>A0A927D914_9RHOB</name>
<accession>A0A927D914</accession>
<evidence type="ECO:0000256" key="4">
    <source>
        <dbReference type="PROSITE-ProRule" id="PRU00433"/>
    </source>
</evidence>
<protein>
    <submittedName>
        <fullName evidence="6">C-type cytochrome</fullName>
    </submittedName>
</protein>